<dbReference type="RefSeq" id="WP_093913270.1">
    <property type="nucleotide sequence ID" value="NZ_FONL01000005.1"/>
</dbReference>
<evidence type="ECO:0000259" key="1">
    <source>
        <dbReference type="Pfam" id="PF00534"/>
    </source>
</evidence>
<keyword evidence="3" id="KW-0808">Transferase</keyword>
<reference evidence="3 4" key="1">
    <citation type="submission" date="2016-10" db="EMBL/GenBank/DDBJ databases">
        <authorList>
            <person name="de Groot N.N."/>
        </authorList>
    </citation>
    <scope>NUCLEOTIDE SEQUENCE [LARGE SCALE GENOMIC DNA]</scope>
    <source>
        <strain evidence="3 4">DSM 9236</strain>
    </source>
</reference>
<dbReference type="GO" id="GO:0016757">
    <property type="term" value="F:glycosyltransferase activity"/>
    <property type="evidence" value="ECO:0007669"/>
    <property type="project" value="InterPro"/>
</dbReference>
<dbReference type="Gene3D" id="3.40.50.2000">
    <property type="entry name" value="Glycogen Phosphorylase B"/>
    <property type="match status" value="2"/>
</dbReference>
<dbReference type="Pfam" id="PF13439">
    <property type="entry name" value="Glyco_transf_4"/>
    <property type="match status" value="1"/>
</dbReference>
<evidence type="ECO:0000259" key="2">
    <source>
        <dbReference type="Pfam" id="PF13439"/>
    </source>
</evidence>
<sequence>MKVLHYADCTTLSWGVPYIAHMKALAELGVEQTLLCRGGDELERLAKENGIPVRTWKPLTAALPLLSPGFVPIVKEISPDIIHTRLLSAAGIAGTWRSKLGIPVVATFDKPGKARYYQNIDRYISCASWLKQYMAEHEGLPAGKIDVVHNPADTARFAGRESNRNEARALLNIADDEVLISGMGIYIHRKGFDVLLRAFAKLRPEGKKLRLALIGGGGDQRETYLKMAGELGIRDKLILPESFVKDVRPWLWASDIFVMPSREEGFSIALLEGLAAELPTVVSDIAPFTEIIRDGENGLIAGTENPEDFSRALQQMLDMNAEQRNRLVQNAQRTISDFTPEAIARQTLAVYRKVLGQGE</sequence>
<accession>A0A1I2A8I7</accession>
<keyword evidence="4" id="KW-1185">Reference proteome</keyword>
<dbReference type="STRING" id="1123323.SAMN05216245_10589"/>
<name>A0A1I2A8I7_9FIRM</name>
<dbReference type="EMBL" id="FONL01000005">
    <property type="protein sequence ID" value="SFE40136.1"/>
    <property type="molecule type" value="Genomic_DNA"/>
</dbReference>
<feature type="domain" description="Glycosyltransferase subfamily 4-like N-terminal" evidence="2">
    <location>
        <begin position="23"/>
        <end position="156"/>
    </location>
</feature>
<dbReference type="PANTHER" id="PTHR12526">
    <property type="entry name" value="GLYCOSYLTRANSFERASE"/>
    <property type="match status" value="1"/>
</dbReference>
<feature type="domain" description="Glycosyl transferase family 1" evidence="1">
    <location>
        <begin position="164"/>
        <end position="333"/>
    </location>
</feature>
<dbReference type="SUPFAM" id="SSF53756">
    <property type="entry name" value="UDP-Glycosyltransferase/glycogen phosphorylase"/>
    <property type="match status" value="1"/>
</dbReference>
<dbReference type="InterPro" id="IPR028098">
    <property type="entry name" value="Glyco_trans_4-like_N"/>
</dbReference>
<gene>
    <name evidence="3" type="ORF">SAMN05216245_10589</name>
</gene>
<evidence type="ECO:0000313" key="4">
    <source>
        <dbReference type="Proteomes" id="UP000198896"/>
    </source>
</evidence>
<proteinExistence type="predicted"/>
<dbReference type="PANTHER" id="PTHR12526:SF630">
    <property type="entry name" value="GLYCOSYLTRANSFERASE"/>
    <property type="match status" value="1"/>
</dbReference>
<dbReference type="InterPro" id="IPR001296">
    <property type="entry name" value="Glyco_trans_1"/>
</dbReference>
<protein>
    <submittedName>
        <fullName evidence="3">Glycosyltransferase involved in cell wall bisynthesis</fullName>
    </submittedName>
</protein>
<dbReference type="CDD" id="cd03801">
    <property type="entry name" value="GT4_PimA-like"/>
    <property type="match status" value="1"/>
</dbReference>
<dbReference type="OrthoDB" id="3199616at2"/>
<dbReference type="Pfam" id="PF00534">
    <property type="entry name" value="Glycos_transf_1"/>
    <property type="match status" value="1"/>
</dbReference>
<evidence type="ECO:0000313" key="3">
    <source>
        <dbReference type="EMBL" id="SFE40136.1"/>
    </source>
</evidence>
<dbReference type="AlphaFoldDB" id="A0A1I2A8I7"/>
<organism evidence="3 4">
    <name type="scientific">Succiniclasticum ruminis DSM 9236</name>
    <dbReference type="NCBI Taxonomy" id="1123323"/>
    <lineage>
        <taxon>Bacteria</taxon>
        <taxon>Bacillati</taxon>
        <taxon>Bacillota</taxon>
        <taxon>Negativicutes</taxon>
        <taxon>Acidaminococcales</taxon>
        <taxon>Acidaminococcaceae</taxon>
        <taxon>Succiniclasticum</taxon>
    </lineage>
</organism>
<dbReference type="Proteomes" id="UP000198896">
    <property type="component" value="Unassembled WGS sequence"/>
</dbReference>